<keyword evidence="2" id="KW-1185">Reference proteome</keyword>
<organism evidence="1 2">
    <name type="scientific">Spirosoma sordidisoli</name>
    <dbReference type="NCBI Taxonomy" id="2502893"/>
    <lineage>
        <taxon>Bacteria</taxon>
        <taxon>Pseudomonadati</taxon>
        <taxon>Bacteroidota</taxon>
        <taxon>Cytophagia</taxon>
        <taxon>Cytophagales</taxon>
        <taxon>Cytophagaceae</taxon>
        <taxon>Spirosoma</taxon>
    </lineage>
</organism>
<name>A0A4Q2UQA6_9BACT</name>
<dbReference type="EMBL" id="SBLB01000003">
    <property type="protein sequence ID" value="RYC69835.1"/>
    <property type="molecule type" value="Genomic_DNA"/>
</dbReference>
<proteinExistence type="predicted"/>
<accession>A0A4Q2UQA6</accession>
<dbReference type="AlphaFoldDB" id="A0A4Q2UQA6"/>
<dbReference type="RefSeq" id="WP_077919756.1">
    <property type="nucleotide sequence ID" value="NZ_SBLB01000003.1"/>
</dbReference>
<comment type="caution">
    <text evidence="1">The sequence shown here is derived from an EMBL/GenBank/DDBJ whole genome shotgun (WGS) entry which is preliminary data.</text>
</comment>
<dbReference type="Proteomes" id="UP000290407">
    <property type="component" value="Unassembled WGS sequence"/>
</dbReference>
<reference evidence="1 2" key="1">
    <citation type="submission" date="2019-01" db="EMBL/GenBank/DDBJ databases">
        <title>Spirosoma flava sp. nov., a propanil-degrading bacterium isolated from herbicide-contaminated soil.</title>
        <authorList>
            <person name="Zhang L."/>
            <person name="Jiang J.-D."/>
        </authorList>
    </citation>
    <scope>NUCLEOTIDE SEQUENCE [LARGE SCALE GENOMIC DNA]</scope>
    <source>
        <strain evidence="1 2">TY50</strain>
    </source>
</reference>
<protein>
    <submittedName>
        <fullName evidence="1">Uncharacterized protein</fullName>
    </submittedName>
</protein>
<gene>
    <name evidence="1" type="ORF">EQG79_14675</name>
</gene>
<evidence type="ECO:0000313" key="1">
    <source>
        <dbReference type="EMBL" id="RYC69835.1"/>
    </source>
</evidence>
<sequence length="121" mass="13862">MISLKLTPNEFKALILFVRGVVDMQSRLPIRNQQLSGLVLEQYLGKWRPHQLLAWGQRTAGKEFKLNLSLPVAKALHQEMQHSVLMGWQQLLLGKLDQALINYQIPLLESVPVITFRYGSN</sequence>
<evidence type="ECO:0000313" key="2">
    <source>
        <dbReference type="Proteomes" id="UP000290407"/>
    </source>
</evidence>